<comment type="caution">
    <text evidence="5">The sequence shown here is derived from an EMBL/GenBank/DDBJ whole genome shotgun (WGS) entry which is preliminary data.</text>
</comment>
<dbReference type="Proteomes" id="UP001337655">
    <property type="component" value="Unassembled WGS sequence"/>
</dbReference>
<comment type="pathway">
    <text evidence="1">Protein modification; protein ubiquitination.</text>
</comment>
<dbReference type="EMBL" id="JAVRRT010000005">
    <property type="protein sequence ID" value="KAK5171806.1"/>
    <property type="molecule type" value="Genomic_DNA"/>
</dbReference>
<dbReference type="Pfam" id="PF12937">
    <property type="entry name" value="F-box-like"/>
    <property type="match status" value="1"/>
</dbReference>
<dbReference type="PROSITE" id="PS50181">
    <property type="entry name" value="FBOX"/>
    <property type="match status" value="1"/>
</dbReference>
<dbReference type="InterPro" id="IPR045048">
    <property type="entry name" value="FBXO31/39"/>
</dbReference>
<name>A0AAV9PGK5_9PEZI</name>
<evidence type="ECO:0000259" key="4">
    <source>
        <dbReference type="PROSITE" id="PS50181"/>
    </source>
</evidence>
<dbReference type="InterPro" id="IPR036047">
    <property type="entry name" value="F-box-like_dom_sf"/>
</dbReference>
<feature type="domain" description="F-box" evidence="4">
    <location>
        <begin position="5"/>
        <end position="51"/>
    </location>
</feature>
<dbReference type="PANTHER" id="PTHR10706:SF130">
    <property type="entry name" value="F-BOX ONLY PROTEIN 31"/>
    <property type="match status" value="1"/>
</dbReference>
<dbReference type="PANTHER" id="PTHR10706">
    <property type="entry name" value="F-BOX FAMILY PROTEIN"/>
    <property type="match status" value="1"/>
</dbReference>
<sequence length="505" mass="56706">MAEEVPPLLRLPAELVQHILSFLNPFSLARVAQTCNALRTQSYDDRIWQPHVNEHSPTPILDSRPLKSFRELYVAHHPYWFLLRNQIWFADTFPNGKLVICRYDGNEGAIVAHAIVASRTSHTLQRWEKDLDVIIHSFDPYVGLNLERPVLRLGADSQKTDDQPNNFPSDRGYGQPSKYSKEVIMEMHAESGLFSSFMLCRAIPEAAMFDGIRAWPPLRFPATTRARNSTQDSYESAGHRPNALSEVSESNFRLRKWVEYNGRRSSPRLLDFTSPNGLAAALGLTGRTLTTTVSTNGDGGMSIRMPEDISTYATLPRSCYMPTAEKPWQGIYCGDYSGHGCEFIVVRQLTKDEAGPLPEGIDPLQGYFQGNDRPVLASNPDEDWSTQADSDREDAPTGRIEAIKLTGDINIPRGEHTFIAPDIGHAGLVRIADEEVFRGARIVRSAGHIAHHGFQMDEWMPSQLIMVSHDTLCQYWTSFGHMSYYRRVDLDALFNYSAADGGEAC</sequence>
<proteinExistence type="predicted"/>
<keyword evidence="6" id="KW-1185">Reference proteome</keyword>
<accession>A0AAV9PGK5</accession>
<reference evidence="5 6" key="1">
    <citation type="submission" date="2023-08" db="EMBL/GenBank/DDBJ databases">
        <title>Black Yeasts Isolated from many extreme environments.</title>
        <authorList>
            <person name="Coleine C."/>
            <person name="Stajich J.E."/>
            <person name="Selbmann L."/>
        </authorList>
    </citation>
    <scope>NUCLEOTIDE SEQUENCE [LARGE SCALE GENOMIC DNA]</scope>
    <source>
        <strain evidence="5 6">CCFEE 5935</strain>
    </source>
</reference>
<organism evidence="5 6">
    <name type="scientific">Saxophila tyrrhenica</name>
    <dbReference type="NCBI Taxonomy" id="1690608"/>
    <lineage>
        <taxon>Eukaryota</taxon>
        <taxon>Fungi</taxon>
        <taxon>Dikarya</taxon>
        <taxon>Ascomycota</taxon>
        <taxon>Pezizomycotina</taxon>
        <taxon>Dothideomycetes</taxon>
        <taxon>Dothideomycetidae</taxon>
        <taxon>Mycosphaerellales</taxon>
        <taxon>Extremaceae</taxon>
        <taxon>Saxophila</taxon>
    </lineage>
</organism>
<evidence type="ECO:0000313" key="6">
    <source>
        <dbReference type="Proteomes" id="UP001337655"/>
    </source>
</evidence>
<gene>
    <name evidence="5" type="ORF">LTR77_003442</name>
</gene>
<evidence type="ECO:0000256" key="3">
    <source>
        <dbReference type="SAM" id="MobiDB-lite"/>
    </source>
</evidence>
<evidence type="ECO:0000256" key="1">
    <source>
        <dbReference type="ARBA" id="ARBA00004906"/>
    </source>
</evidence>
<keyword evidence="2" id="KW-0833">Ubl conjugation pathway</keyword>
<dbReference type="Gene3D" id="1.20.1280.50">
    <property type="match status" value="1"/>
</dbReference>
<dbReference type="SUPFAM" id="SSF81383">
    <property type="entry name" value="F-box domain"/>
    <property type="match status" value="1"/>
</dbReference>
<feature type="region of interest" description="Disordered" evidence="3">
    <location>
        <begin position="370"/>
        <end position="395"/>
    </location>
</feature>
<dbReference type="SMART" id="SM00256">
    <property type="entry name" value="FBOX"/>
    <property type="match status" value="1"/>
</dbReference>
<evidence type="ECO:0000313" key="5">
    <source>
        <dbReference type="EMBL" id="KAK5171806.1"/>
    </source>
</evidence>
<evidence type="ECO:0000256" key="2">
    <source>
        <dbReference type="ARBA" id="ARBA00022786"/>
    </source>
</evidence>
<dbReference type="InterPro" id="IPR001810">
    <property type="entry name" value="F-box_dom"/>
</dbReference>
<dbReference type="Pfam" id="PF12014">
    <property type="entry name" value="Cyclin_D1_bind"/>
    <property type="match status" value="1"/>
</dbReference>
<dbReference type="GeneID" id="89924789"/>
<dbReference type="RefSeq" id="XP_064660650.1">
    <property type="nucleotide sequence ID" value="XM_064800699.1"/>
</dbReference>
<protein>
    <recommendedName>
        <fullName evidence="4">F-box domain-containing protein</fullName>
    </recommendedName>
</protein>
<dbReference type="AlphaFoldDB" id="A0AAV9PGK5"/>
<feature type="region of interest" description="Disordered" evidence="3">
    <location>
        <begin position="156"/>
        <end position="175"/>
    </location>
</feature>